<feature type="compositionally biased region" description="Low complexity" evidence="10">
    <location>
        <begin position="819"/>
        <end position="829"/>
    </location>
</feature>
<feature type="transmembrane region" description="Helical" evidence="11">
    <location>
        <begin position="1749"/>
        <end position="1768"/>
    </location>
</feature>
<evidence type="ECO:0000256" key="11">
    <source>
        <dbReference type="SAM" id="Phobius"/>
    </source>
</evidence>
<feature type="compositionally biased region" description="Acidic residues" evidence="10">
    <location>
        <begin position="409"/>
        <end position="426"/>
    </location>
</feature>
<feature type="region of interest" description="Disordered" evidence="10">
    <location>
        <begin position="668"/>
        <end position="693"/>
    </location>
</feature>
<feature type="transmembrane region" description="Helical" evidence="11">
    <location>
        <begin position="1371"/>
        <end position="1390"/>
    </location>
</feature>
<feature type="compositionally biased region" description="Acidic residues" evidence="10">
    <location>
        <begin position="439"/>
        <end position="448"/>
    </location>
</feature>
<feature type="compositionally biased region" description="Acidic residues" evidence="10">
    <location>
        <begin position="155"/>
        <end position="180"/>
    </location>
</feature>
<evidence type="ECO:0000313" key="13">
    <source>
        <dbReference type="Proteomes" id="UP001358614"/>
    </source>
</evidence>
<dbReference type="Proteomes" id="UP001358614">
    <property type="component" value="Chromosome 3"/>
</dbReference>
<evidence type="ECO:0000256" key="8">
    <source>
        <dbReference type="ARBA" id="ARBA00022989"/>
    </source>
</evidence>
<dbReference type="RefSeq" id="XP_066087731.1">
    <property type="nucleotide sequence ID" value="XM_066231634.1"/>
</dbReference>
<feature type="transmembrane region" description="Helical" evidence="11">
    <location>
        <begin position="1402"/>
        <end position="1422"/>
    </location>
</feature>
<feature type="transmembrane region" description="Helical" evidence="11">
    <location>
        <begin position="1338"/>
        <end position="1359"/>
    </location>
</feature>
<dbReference type="PANTHER" id="PTHR13205">
    <property type="entry name" value="TRANSMEMBRANE PROTEIN 15-RELATED"/>
    <property type="match status" value="1"/>
</dbReference>
<dbReference type="GO" id="GO:0006364">
    <property type="term" value="P:rRNA processing"/>
    <property type="evidence" value="ECO:0007669"/>
    <property type="project" value="InterPro"/>
</dbReference>
<evidence type="ECO:0000256" key="5">
    <source>
        <dbReference type="ARBA" id="ARBA00022692"/>
    </source>
</evidence>
<keyword evidence="4" id="KW-0808">Transferase</keyword>
<keyword evidence="8 11" id="KW-1133">Transmembrane helix</keyword>
<feature type="transmembrane region" description="Helical" evidence="11">
    <location>
        <begin position="1657"/>
        <end position="1674"/>
    </location>
</feature>
<feature type="region of interest" description="Disordered" evidence="10">
    <location>
        <begin position="967"/>
        <end position="1010"/>
    </location>
</feature>
<feature type="compositionally biased region" description="Basic and acidic residues" evidence="10">
    <location>
        <begin position="322"/>
        <end position="332"/>
    </location>
</feature>
<feature type="compositionally biased region" description="Acidic residues" evidence="10">
    <location>
        <begin position="197"/>
        <end position="291"/>
    </location>
</feature>
<feature type="region of interest" description="Disordered" evidence="10">
    <location>
        <begin position="731"/>
        <end position="757"/>
    </location>
</feature>
<feature type="region of interest" description="Disordered" evidence="10">
    <location>
        <begin position="1566"/>
        <end position="1588"/>
    </location>
</feature>
<feature type="transmembrane region" description="Helical" evidence="11">
    <location>
        <begin position="1686"/>
        <end position="1703"/>
    </location>
</feature>
<dbReference type="InterPro" id="IPR032974">
    <property type="entry name" value="Polypren_kinase"/>
</dbReference>
<feature type="compositionally biased region" description="Basic residues" evidence="10">
    <location>
        <begin position="802"/>
        <end position="818"/>
    </location>
</feature>
<evidence type="ECO:0000256" key="3">
    <source>
        <dbReference type="ARBA" id="ARBA00012132"/>
    </source>
</evidence>
<feature type="compositionally biased region" description="Low complexity" evidence="10">
    <location>
        <begin position="932"/>
        <end position="943"/>
    </location>
</feature>
<feature type="compositionally biased region" description="Basic and acidic residues" evidence="10">
    <location>
        <begin position="449"/>
        <end position="459"/>
    </location>
</feature>
<dbReference type="KEGG" id="ker:91106693"/>
<reference evidence="12 13" key="1">
    <citation type="submission" date="2024-01" db="EMBL/GenBank/DDBJ databases">
        <title>Comparative genomics of Cryptococcus and Kwoniella reveals pathogenesis evolution and contrasting modes of karyotype evolution via chromosome fusion or intercentromeric recombination.</title>
        <authorList>
            <person name="Coelho M.A."/>
            <person name="David-Palma M."/>
            <person name="Shea T."/>
            <person name="Bowers K."/>
            <person name="McGinley-Smith S."/>
            <person name="Mohammad A.W."/>
            <person name="Gnirke A."/>
            <person name="Yurkov A.M."/>
            <person name="Nowrousian M."/>
            <person name="Sun S."/>
            <person name="Cuomo C.A."/>
            <person name="Heitman J."/>
        </authorList>
    </citation>
    <scope>NUCLEOTIDE SEQUENCE [LARGE SCALE GENOMIC DNA]</scope>
    <source>
        <strain evidence="12 13">PYCC6329</strain>
    </source>
</reference>
<organism evidence="12 13">
    <name type="scientific">Kwoniella europaea PYCC6329</name>
    <dbReference type="NCBI Taxonomy" id="1423913"/>
    <lineage>
        <taxon>Eukaryota</taxon>
        <taxon>Fungi</taxon>
        <taxon>Dikarya</taxon>
        <taxon>Basidiomycota</taxon>
        <taxon>Agaricomycotina</taxon>
        <taxon>Tremellomycetes</taxon>
        <taxon>Tremellales</taxon>
        <taxon>Cryptococcaceae</taxon>
        <taxon>Kwoniella</taxon>
    </lineage>
</organism>
<evidence type="ECO:0000256" key="4">
    <source>
        <dbReference type="ARBA" id="ARBA00022679"/>
    </source>
</evidence>
<keyword evidence="13" id="KW-1185">Reference proteome</keyword>
<evidence type="ECO:0000256" key="9">
    <source>
        <dbReference type="ARBA" id="ARBA00023136"/>
    </source>
</evidence>
<feature type="compositionally biased region" description="Low complexity" evidence="10">
    <location>
        <begin position="836"/>
        <end position="851"/>
    </location>
</feature>
<accession>A0AAX4KUL4</accession>
<keyword evidence="9 11" id="KW-0472">Membrane</keyword>
<feature type="compositionally biased region" description="Basic and acidic residues" evidence="10">
    <location>
        <begin position="94"/>
        <end position="106"/>
    </location>
</feature>
<feature type="compositionally biased region" description="Basic residues" evidence="10">
    <location>
        <begin position="997"/>
        <end position="1008"/>
    </location>
</feature>
<evidence type="ECO:0000256" key="1">
    <source>
        <dbReference type="ARBA" id="ARBA00004477"/>
    </source>
</evidence>
<keyword evidence="6" id="KW-0418">Kinase</keyword>
<feature type="transmembrane region" description="Helical" evidence="11">
    <location>
        <begin position="1621"/>
        <end position="1645"/>
    </location>
</feature>
<dbReference type="GO" id="GO:0005732">
    <property type="term" value="C:sno(s)RNA-containing ribonucleoprotein complex"/>
    <property type="evidence" value="ECO:0007669"/>
    <property type="project" value="InterPro"/>
</dbReference>
<keyword evidence="5 11" id="KW-0812">Transmembrane</keyword>
<feature type="transmembrane region" description="Helical" evidence="11">
    <location>
        <begin position="1442"/>
        <end position="1466"/>
    </location>
</feature>
<dbReference type="InterPro" id="IPR012173">
    <property type="entry name" value="Mpp10"/>
</dbReference>
<dbReference type="Pfam" id="PF04006">
    <property type="entry name" value="Mpp10"/>
    <property type="match status" value="1"/>
</dbReference>
<feature type="compositionally biased region" description="Low complexity" evidence="10">
    <location>
        <begin position="859"/>
        <end position="876"/>
    </location>
</feature>
<keyword evidence="7" id="KW-0256">Endoplasmic reticulum</keyword>
<feature type="transmembrane region" description="Helical" evidence="11">
    <location>
        <begin position="1534"/>
        <end position="1555"/>
    </location>
</feature>
<dbReference type="PANTHER" id="PTHR13205:SF15">
    <property type="entry name" value="DOLICHOL KINASE"/>
    <property type="match status" value="1"/>
</dbReference>
<feature type="region of interest" description="Disordered" evidence="10">
    <location>
        <begin position="374"/>
        <end position="459"/>
    </location>
</feature>
<dbReference type="GO" id="GO:0004168">
    <property type="term" value="F:dolichol kinase activity"/>
    <property type="evidence" value="ECO:0007669"/>
    <property type="project" value="UniProtKB-EC"/>
</dbReference>
<name>A0AAX4KUL4_9TREE</name>
<evidence type="ECO:0000313" key="12">
    <source>
        <dbReference type="EMBL" id="WWD09764.1"/>
    </source>
</evidence>
<feature type="compositionally biased region" description="Basic and acidic residues" evidence="10">
    <location>
        <begin position="967"/>
        <end position="980"/>
    </location>
</feature>
<feature type="region of interest" description="Disordered" evidence="10">
    <location>
        <begin position="86"/>
        <end position="106"/>
    </location>
</feature>
<comment type="subcellular location">
    <subcellularLocation>
        <location evidence="1">Endoplasmic reticulum membrane</location>
        <topology evidence="1">Multi-pass membrane protein</topology>
    </subcellularLocation>
</comment>
<evidence type="ECO:0000256" key="2">
    <source>
        <dbReference type="ARBA" id="ARBA00010794"/>
    </source>
</evidence>
<feature type="transmembrane region" description="Helical" evidence="11">
    <location>
        <begin position="1487"/>
        <end position="1514"/>
    </location>
</feature>
<dbReference type="EMBL" id="CP144091">
    <property type="protein sequence ID" value="WWD09764.1"/>
    <property type="molecule type" value="Genomic_DNA"/>
</dbReference>
<feature type="transmembrane region" description="Helical" evidence="11">
    <location>
        <begin position="1709"/>
        <end position="1728"/>
    </location>
</feature>
<comment type="similarity">
    <text evidence="2">Belongs to the polyprenol kinase family.</text>
</comment>
<protein>
    <recommendedName>
        <fullName evidence="3">dolichol kinase</fullName>
        <ecNumber evidence="3">2.7.1.108</ecNumber>
    </recommendedName>
</protein>
<evidence type="ECO:0000256" key="7">
    <source>
        <dbReference type="ARBA" id="ARBA00022824"/>
    </source>
</evidence>
<evidence type="ECO:0000256" key="10">
    <source>
        <dbReference type="SAM" id="MobiDB-lite"/>
    </source>
</evidence>
<feature type="region of interest" description="Disordered" evidence="10">
    <location>
        <begin position="148"/>
        <end position="350"/>
    </location>
</feature>
<sequence length="1811" mass="200525">MSEINEPGPIPELLSQPLSGSLGKLSKFIEEKPWILASSEGDEQVAEKALQVTKDIFDLGISLEPISHSHLHPFLLSILEPPSINTRSQSKQKSKFEQDEVQEDAKPDVESFLPYTPLSVLTVDGLDPEQVWAQLELRSEALSKVVKEVGGSNNLEEEDQLQDLESDVEDEDDSDEDMTIEEFRQMLIESGETQAAEMDDEELRELMDDLDDDEDSDDEELSESEEEEDEGIVESEEEEMELEGSDEEEEDVEMDEFDLDEAEEDEDQENEDDEEEGDEEEEEEDDEDDDTSALFGAGPSQPQQRGKKAHPTLDDDFFSIDEFNRQTEELEAGRLTSGRLGGDEDDEEELQDVGDMMLSGAGDEEEIMYSDFFEKPRGLPKPAATAKGKGKAKETKVKAKGKGKGVRFDEDDLMDEDGEEEDDENAAYETMGRMKGDLFDSDDEEDQEEKNLSNHEKRQLALAQQIAELESEAVGPKDWTLLGEATSKARPENSLLEENLDFEQVQKVVPVITDESVKSLEEIIKTRILDNNFDSPVRVRAYELTPFLPSRYFELQDTQSNKSLAQIYEEEYQAASSGTKVTDQRDEKLKKQHNEIDKLWDEVCYKLDALSSLNFVPKAPKAQISTISDLPTTSMETALPSTMGTSTMLAPEELFQPPSSASLVARSELTPEEAQRARQKNRKVKQAQQKKLSGMADLYGNKKKKSVREEKEEALKGLVKSGKGVTVIGKGNKEIDKSKKRGMGGEESSNREGGKRLKFNGAFHQRLRHRIATFGHPDPTILPFIAHRQIIKVTSQIPLPSRGHHHHSHHHHHHRPSVRPRSLSRSSSSPSPPPESALSTSSPRSSPLPTGAGAGGPSTGTNGRSSRKSFGMSSSSTIRSKNRAPSRGSLPRFQPDKATRPQGNGDAVVTENDGDGNGNDNEYASTSQYGYGASASSPSWISGSEDDREYLDDLNGDQTEIENELVKQRRKVAEQIEQDRVATPSPGPPLNRNSAQARRHSKATHHHPVPPAYTLFPAEIGYQIPLFGSDRKGKGRAVNLRLRITRKRCENAILLSAVILGIWKLGCDWGEKALAGEISLLVGLSIIYTCVRFRPTRLKLPSPQPSMNGRPQSPQLQPHSLLSANVRERMSRSSAGNSAPGMSPLLVGKDDRSRSGYMDEDGQIGIGGRGCLWGTEPREYRESLDDGIFFALLLGPLVASALLHAALTQLSSNPVSPLPGNWNIEFPLVLPSTPIRRFANPMDTPPTNSIKALSALVTSRRNLVQLFTLCSFVLLVHLTRSLHLEIKQSKQSPLTPLSPQIGAISLERDNSDHARFSAQQSSGTYWLRLGEWTRTRSVVSFAFLVTGCCVIVKIVTAIIGRGVWGGQVDMSPSDIVIATLFYQFSLYVCVRLARRGFTLGELGVVCNAATALFMEVVNLTRMKIVLLQTPYIKTYRLPTPLLTFQLALIPGSLLAGFLLSPLLYLSRHLAQKPAHRLRFPHEKPVHRRLLALGFYGGSALVCGGLVGLWTQWLLGGRNPWVWVVYWFFEGEHAWTRPVLISYWGGLAAISVAGWNRQLNRARRHRRYTVPGPGNNNTTRGEMANNPIPTQEGDTISGVASSMMDAADQRLPTLSVNARRKFFHALAVVMFIPGIAVDPAFTHLSFSVAFAAFNFAEYIRYFALWPFGVSVHLFLNEFLDHKDSGTAILSHFYLLAGCASPLWLEGPSEILCYFGVLSLGIGDALASIVGRKIGRLRWTTSSGKTIEGSIAFLLSMLACSGSLWMLGVVDPFKPLPYTITTTLATLLEAFSDQNDNLILPMYGWALGTLLGV</sequence>
<dbReference type="GO" id="GO:0043048">
    <property type="term" value="P:dolichyl monophosphate biosynthetic process"/>
    <property type="evidence" value="ECO:0007669"/>
    <property type="project" value="TreeGrafter"/>
</dbReference>
<dbReference type="GO" id="GO:0005789">
    <property type="term" value="C:endoplasmic reticulum membrane"/>
    <property type="evidence" value="ECO:0007669"/>
    <property type="project" value="UniProtKB-SubCell"/>
</dbReference>
<dbReference type="EC" id="2.7.1.108" evidence="3"/>
<evidence type="ECO:0000256" key="6">
    <source>
        <dbReference type="ARBA" id="ARBA00022777"/>
    </source>
</evidence>
<feature type="transmembrane region" description="Helical" evidence="11">
    <location>
        <begin position="1188"/>
        <end position="1207"/>
    </location>
</feature>
<proteinExistence type="inferred from homology"/>
<feature type="region of interest" description="Disordered" evidence="10">
    <location>
        <begin position="799"/>
        <end position="951"/>
    </location>
</feature>
<gene>
    <name evidence="12" type="ORF">V865_007892</name>
</gene>
<dbReference type="GO" id="GO:0034457">
    <property type="term" value="C:Mpp10 complex"/>
    <property type="evidence" value="ECO:0007669"/>
    <property type="project" value="InterPro"/>
</dbReference>
<dbReference type="GeneID" id="91106693"/>